<dbReference type="RefSeq" id="WP_148281658.1">
    <property type="nucleotide sequence ID" value="NZ_JAYMRS010000001.1"/>
</dbReference>
<gene>
    <name evidence="2" type="ORF">VSQ78_03930</name>
</gene>
<reference evidence="2 3" key="1">
    <citation type="submission" date="2024-01" db="EMBL/GenBank/DDBJ databases">
        <title>Genome mining of biosynthetic gene clusters to explore secondary metabolites of Streptomyces sp.</title>
        <authorList>
            <person name="Baig A."/>
            <person name="Ajitkumar Shintre N."/>
            <person name="Kumar H."/>
            <person name="Anbarasu A."/>
            <person name="Ramaiah S."/>
        </authorList>
    </citation>
    <scope>NUCLEOTIDE SEQUENCE [LARGE SCALE GENOMIC DNA]</scope>
    <source>
        <strain evidence="2 3">A01</strain>
    </source>
</reference>
<name>A0ABV5DQH0_9ACTN</name>
<accession>A0ABV5DQH0</accession>
<dbReference type="EMBL" id="JAYMRS010000001">
    <property type="protein sequence ID" value="MFB8766839.1"/>
    <property type="molecule type" value="Genomic_DNA"/>
</dbReference>
<comment type="caution">
    <text evidence="2">The sequence shown here is derived from an EMBL/GenBank/DDBJ whole genome shotgun (WGS) entry which is preliminary data.</text>
</comment>
<sequence length="154" mass="16766">MAVTYGDLKSWLDTVKINSRLDLTPNRHGRVKGILDLIDFAAVDQAAGAASTVVQVERKSDLSLTGTLPKGGLEVTLEFTLEDSKSSEKKPKSDDEHSKSSKKESKPADSTPVSGVSLTISLDTDHSVWGGSYRRGPEVAQARLRGRETLEERR</sequence>
<protein>
    <submittedName>
        <fullName evidence="2">Uncharacterized protein</fullName>
    </submittedName>
</protein>
<evidence type="ECO:0000256" key="1">
    <source>
        <dbReference type="SAM" id="MobiDB-lite"/>
    </source>
</evidence>
<evidence type="ECO:0000313" key="3">
    <source>
        <dbReference type="Proteomes" id="UP001585053"/>
    </source>
</evidence>
<feature type="compositionally biased region" description="Basic and acidic residues" evidence="1">
    <location>
        <begin position="82"/>
        <end position="107"/>
    </location>
</feature>
<feature type="compositionally biased region" description="Basic and acidic residues" evidence="1">
    <location>
        <begin position="145"/>
        <end position="154"/>
    </location>
</feature>
<keyword evidence="3" id="KW-1185">Reference proteome</keyword>
<proteinExistence type="predicted"/>
<evidence type="ECO:0000313" key="2">
    <source>
        <dbReference type="EMBL" id="MFB8766839.1"/>
    </source>
</evidence>
<organism evidence="2 3">
    <name type="scientific">Nocardiopsis alba</name>
    <dbReference type="NCBI Taxonomy" id="53437"/>
    <lineage>
        <taxon>Bacteria</taxon>
        <taxon>Bacillati</taxon>
        <taxon>Actinomycetota</taxon>
        <taxon>Actinomycetes</taxon>
        <taxon>Streptosporangiales</taxon>
        <taxon>Nocardiopsidaceae</taxon>
        <taxon>Nocardiopsis</taxon>
    </lineage>
</organism>
<dbReference type="Proteomes" id="UP001585053">
    <property type="component" value="Unassembled WGS sequence"/>
</dbReference>
<feature type="region of interest" description="Disordered" evidence="1">
    <location>
        <begin position="79"/>
        <end position="154"/>
    </location>
</feature>
<feature type="compositionally biased region" description="Polar residues" evidence="1">
    <location>
        <begin position="111"/>
        <end position="122"/>
    </location>
</feature>